<comment type="subunit">
    <text evidence="10">Monomer.</text>
</comment>
<keyword evidence="6 10" id="KW-0479">Metal-binding</keyword>
<dbReference type="InterPro" id="IPR029063">
    <property type="entry name" value="SAM-dependent_MTases_sf"/>
</dbReference>
<feature type="binding site" evidence="10">
    <location>
        <position position="217"/>
    </location>
    <ligand>
        <name>[2Fe-2S] cluster</name>
        <dbReference type="ChEBI" id="CHEBI:190135"/>
    </ligand>
</feature>
<evidence type="ECO:0000256" key="10">
    <source>
        <dbReference type="HAMAP-Rule" id="MF_03115"/>
    </source>
</evidence>
<dbReference type="GO" id="GO:0051537">
    <property type="term" value="F:2 iron, 2 sulfur cluster binding"/>
    <property type="evidence" value="ECO:0007669"/>
    <property type="project" value="UniProtKB-UniRule"/>
</dbReference>
<evidence type="ECO:0000256" key="1">
    <source>
        <dbReference type="ARBA" id="ARBA00001966"/>
    </source>
</evidence>
<feature type="binding site" evidence="10">
    <location>
        <position position="229"/>
    </location>
    <ligand>
        <name>[2Fe-2S] cluster</name>
        <dbReference type="ChEBI" id="CHEBI:190135"/>
    </ligand>
</feature>
<accession>A0A6P3X691</accession>
<evidence type="ECO:0000256" key="7">
    <source>
        <dbReference type="ARBA" id="ARBA00023004"/>
    </source>
</evidence>
<dbReference type="GO" id="GO:0051539">
    <property type="term" value="F:4 iron, 4 sulfur cluster binding"/>
    <property type="evidence" value="ECO:0007669"/>
    <property type="project" value="UniProtKB-KW"/>
</dbReference>
<comment type="domain">
    <text evidence="10">The twin Cx2C motifs are involved in the recognition by the mitochondrial MIA40-ERV1 disulfide relay system. The formation of 2 disulfide bonds in the Cx2C motifs through dithiol/disulfide exchange reactions effectively traps the protein in the mitochondrial intermembrane space.</text>
</comment>
<dbReference type="PANTHER" id="PTHR13273:SF14">
    <property type="entry name" value="ANAMORSIN"/>
    <property type="match status" value="1"/>
</dbReference>
<name>A0A6P3X691_DINQU</name>
<keyword evidence="3 10" id="KW-0004">4Fe-4S</keyword>
<feature type="domain" description="Anamorsin N-terminal" evidence="12">
    <location>
        <begin position="9"/>
        <end position="164"/>
    </location>
</feature>
<proteinExistence type="inferred from homology"/>
<reference evidence="14" key="1">
    <citation type="submission" date="2025-08" db="UniProtKB">
        <authorList>
            <consortium name="RefSeq"/>
        </authorList>
    </citation>
    <scope>IDENTIFICATION</scope>
</reference>
<protein>
    <recommendedName>
        <fullName evidence="10">Anamorsin homolog</fullName>
    </recommendedName>
    <alternativeName>
        <fullName evidence="10">Fe-S cluster assembly protein DRE2 homolog</fullName>
    </alternativeName>
</protein>
<gene>
    <name evidence="14" type="primary">LOC106744022</name>
</gene>
<feature type="binding site" evidence="10">
    <location>
        <position position="251"/>
    </location>
    <ligand>
        <name>[4Fe-4S] cluster</name>
        <dbReference type="ChEBI" id="CHEBI:49883"/>
    </ligand>
</feature>
<keyword evidence="4 10" id="KW-0963">Cytoplasm</keyword>
<dbReference type="OrthoDB" id="311633at2759"/>
<sequence>MISLVKEEDKVLVVFGDEICIDDTVDFVAAIGKHIGDLGKLLTTTLSNLKKKNYSASTLNVAVAILKQPCANDEFLAETLRILKPDGFFVIYEPLKITKQTDAILTYPERISRLKLSGFKVKDTERESLDADIENKDLLKKVYNNIEDICKVIANKPPFEVGSSVPLNFAKGNTSSAKKENAVWTLDNLVDEDLIDEDELLDEADLIKPDASSLKVCSTTGKRKACKNCSCGLAEELSGKASQETTVKSSCGNCYLGDAFRCASCPYLGMPAFKPGEKVILPETQLSVDS</sequence>
<dbReference type="InterPro" id="IPR049011">
    <property type="entry name" value="Anamorsin_N_metazoan"/>
</dbReference>
<keyword evidence="9 10" id="KW-0496">Mitochondrion</keyword>
<dbReference type="HAMAP" id="MF_03115">
    <property type="entry name" value="Anamorsin"/>
    <property type="match status" value="1"/>
</dbReference>
<dbReference type="KEGG" id="dqu:106744022"/>
<feature type="binding site" evidence="10">
    <location>
        <position position="231"/>
    </location>
    <ligand>
        <name>[2Fe-2S] cluster</name>
        <dbReference type="ChEBI" id="CHEBI:190135"/>
    </ligand>
</feature>
<evidence type="ECO:0000256" key="3">
    <source>
        <dbReference type="ARBA" id="ARBA00022485"/>
    </source>
</evidence>
<comment type="caution">
    <text evidence="10">Lacks conserved residue(s) required for the propagation of feature annotation.</text>
</comment>
<dbReference type="Gene3D" id="3.40.50.150">
    <property type="entry name" value="Vaccinia Virus protein VP39"/>
    <property type="match status" value="1"/>
</dbReference>
<evidence type="ECO:0000256" key="8">
    <source>
        <dbReference type="ARBA" id="ARBA00023014"/>
    </source>
</evidence>
<dbReference type="GO" id="GO:0046872">
    <property type="term" value="F:metal ion binding"/>
    <property type="evidence" value="ECO:0007669"/>
    <property type="project" value="UniProtKB-KW"/>
</dbReference>
<dbReference type="Proteomes" id="UP000515204">
    <property type="component" value="Unplaced"/>
</dbReference>
<evidence type="ECO:0000256" key="9">
    <source>
        <dbReference type="ARBA" id="ARBA00023128"/>
    </source>
</evidence>
<keyword evidence="5 10" id="KW-0001">2Fe-2S</keyword>
<dbReference type="PANTHER" id="PTHR13273">
    <property type="entry name" value="ANAMORSIN"/>
    <property type="match status" value="1"/>
</dbReference>
<dbReference type="GO" id="GO:0016226">
    <property type="term" value="P:iron-sulfur cluster assembly"/>
    <property type="evidence" value="ECO:0007669"/>
    <property type="project" value="UniProtKB-UniRule"/>
</dbReference>
<evidence type="ECO:0000256" key="5">
    <source>
        <dbReference type="ARBA" id="ARBA00022714"/>
    </source>
</evidence>
<dbReference type="GO" id="GO:0009055">
    <property type="term" value="F:electron transfer activity"/>
    <property type="evidence" value="ECO:0007669"/>
    <property type="project" value="UniProtKB-UniRule"/>
</dbReference>
<feature type="binding site" evidence="10">
    <location>
        <position position="226"/>
    </location>
    <ligand>
        <name>[2Fe-2S] cluster</name>
        <dbReference type="ChEBI" id="CHEBI:190135"/>
    </ligand>
</feature>
<evidence type="ECO:0000256" key="6">
    <source>
        <dbReference type="ARBA" id="ARBA00022723"/>
    </source>
</evidence>
<feature type="binding site" evidence="10">
    <location>
        <position position="254"/>
    </location>
    <ligand>
        <name>[4Fe-4S] cluster</name>
        <dbReference type="ChEBI" id="CHEBI:49883"/>
    </ligand>
</feature>
<comment type="subcellular location">
    <subcellularLocation>
        <location evidence="10">Cytoplasm</location>
    </subcellularLocation>
    <subcellularLocation>
        <location evidence="10">Mitochondrion intermembrane space</location>
    </subcellularLocation>
</comment>
<evidence type="ECO:0000259" key="11">
    <source>
        <dbReference type="Pfam" id="PF05093"/>
    </source>
</evidence>
<dbReference type="CTD" id="57019"/>
<feature type="region of interest" description="Fe-S binding site B" evidence="10">
    <location>
        <begin position="251"/>
        <end position="265"/>
    </location>
</feature>
<feature type="domain" description="Anamorsin C-terminal" evidence="11">
    <location>
        <begin position="246"/>
        <end position="280"/>
    </location>
</feature>
<dbReference type="GeneID" id="106744022"/>
<comment type="function">
    <text evidence="10">Component of the cytosolic iron-sulfur (Fe-S) protein assembly (CIA) machinery. Required for the maturation of extramitochondrial Fe-S proteins. Part of an electron transfer chain functioning in an early step of cytosolic Fe-S biogenesis, facilitating the de novo assembly of a [4Fe-4S] cluster on the cytosolic Fe-S scaffold complex. Electrons are transferred from NADPH via a FAD- and FMN-containing diflavin oxidoreductase. Together with the diflavin oxidoreductase, also required for the assembly of the diferric tyrosyl radical cofactor of ribonucleotide reductase (RNR), probably by providing electrons for reduction during radical cofactor maturation in the catalytic small subunit.</text>
</comment>
<evidence type="ECO:0000256" key="2">
    <source>
        <dbReference type="ARBA" id="ARBA00008169"/>
    </source>
</evidence>
<comment type="cofactor">
    <cofactor evidence="10">
        <name>[2Fe-2S] cluster</name>
        <dbReference type="ChEBI" id="CHEBI:190135"/>
    </cofactor>
</comment>
<feature type="binding site" evidence="10">
    <location>
        <position position="265"/>
    </location>
    <ligand>
        <name>[4Fe-4S] cluster</name>
        <dbReference type="ChEBI" id="CHEBI:49883"/>
    </ligand>
</feature>
<dbReference type="Pfam" id="PF20922">
    <property type="entry name" value="Anamorsin_N"/>
    <property type="match status" value="1"/>
</dbReference>
<dbReference type="InterPro" id="IPR007785">
    <property type="entry name" value="Anamorsin"/>
</dbReference>
<comment type="domain">
    <text evidence="10">The C-terminal domain binds 2 Fe-S clusters but is otherwise mostly in an intrinsically disordered conformation.</text>
</comment>
<feature type="short sequence motif" description="Cx2C motif 1" evidence="10">
    <location>
        <begin position="251"/>
        <end position="254"/>
    </location>
</feature>
<feature type="binding site" evidence="10">
    <location>
        <position position="262"/>
    </location>
    <ligand>
        <name>[4Fe-4S] cluster</name>
        <dbReference type="ChEBI" id="CHEBI:49883"/>
    </ligand>
</feature>
<dbReference type="Pfam" id="PF05093">
    <property type="entry name" value="CIAPIN1"/>
    <property type="match status" value="1"/>
</dbReference>
<dbReference type="InterPro" id="IPR046408">
    <property type="entry name" value="CIAPIN1"/>
</dbReference>
<dbReference type="RefSeq" id="XP_014473901.1">
    <property type="nucleotide sequence ID" value="XM_014618415.1"/>
</dbReference>
<comment type="cofactor">
    <cofactor evidence="1 10">
        <name>[4Fe-4S] cluster</name>
        <dbReference type="ChEBI" id="CHEBI:49883"/>
    </cofactor>
</comment>
<keyword evidence="8 10" id="KW-0411">Iron-sulfur</keyword>
<keyword evidence="7 10" id="KW-0408">Iron</keyword>
<organism evidence="13 14">
    <name type="scientific">Dinoponera quadriceps</name>
    <name type="common">South American ant</name>
    <dbReference type="NCBI Taxonomy" id="609295"/>
    <lineage>
        <taxon>Eukaryota</taxon>
        <taxon>Metazoa</taxon>
        <taxon>Ecdysozoa</taxon>
        <taxon>Arthropoda</taxon>
        <taxon>Hexapoda</taxon>
        <taxon>Insecta</taxon>
        <taxon>Pterygota</taxon>
        <taxon>Neoptera</taxon>
        <taxon>Endopterygota</taxon>
        <taxon>Hymenoptera</taxon>
        <taxon>Apocrita</taxon>
        <taxon>Aculeata</taxon>
        <taxon>Formicoidea</taxon>
        <taxon>Formicidae</taxon>
        <taxon>Ponerinae</taxon>
        <taxon>Ponerini</taxon>
        <taxon>Dinoponera</taxon>
    </lineage>
</organism>
<evidence type="ECO:0000259" key="12">
    <source>
        <dbReference type="Pfam" id="PF20922"/>
    </source>
</evidence>
<dbReference type="AlphaFoldDB" id="A0A6P3X691"/>
<keyword evidence="13" id="KW-1185">Reference proteome</keyword>
<feature type="short sequence motif" description="Cx2C motif 2" evidence="10">
    <location>
        <begin position="262"/>
        <end position="265"/>
    </location>
</feature>
<evidence type="ECO:0000313" key="13">
    <source>
        <dbReference type="Proteomes" id="UP000515204"/>
    </source>
</evidence>
<evidence type="ECO:0000256" key="4">
    <source>
        <dbReference type="ARBA" id="ARBA00022490"/>
    </source>
</evidence>
<dbReference type="GO" id="GO:0005758">
    <property type="term" value="C:mitochondrial intermembrane space"/>
    <property type="evidence" value="ECO:0007669"/>
    <property type="project" value="UniProtKB-SubCell"/>
</dbReference>
<comment type="similarity">
    <text evidence="2 10">Belongs to the anamorsin family.</text>
</comment>
<comment type="domain">
    <text evidence="10">The N-terminal domain has structural similarity with S-adenosyl-L-methionine-dependent methyltransferases, but does not bind S-adenosyl-L-methionine. It is required for correct assembly of the 2 Fe-S clusters.</text>
</comment>
<evidence type="ECO:0000313" key="14">
    <source>
        <dbReference type="RefSeq" id="XP_014473901.1"/>
    </source>
</evidence>